<gene>
    <name evidence="2" type="ORF">NDU88_003732</name>
</gene>
<proteinExistence type="predicted"/>
<feature type="compositionally biased region" description="Gly residues" evidence="1">
    <location>
        <begin position="40"/>
        <end position="49"/>
    </location>
</feature>
<dbReference type="Proteomes" id="UP001066276">
    <property type="component" value="Chromosome 3_1"/>
</dbReference>
<dbReference type="AlphaFoldDB" id="A0AAV7UGZ5"/>
<reference evidence="2" key="1">
    <citation type="journal article" date="2022" name="bioRxiv">
        <title>Sequencing and chromosome-scale assembly of the giantPleurodeles waltlgenome.</title>
        <authorList>
            <person name="Brown T."/>
            <person name="Elewa A."/>
            <person name="Iarovenko S."/>
            <person name="Subramanian E."/>
            <person name="Araus A.J."/>
            <person name="Petzold A."/>
            <person name="Susuki M."/>
            <person name="Suzuki K.-i.T."/>
            <person name="Hayashi T."/>
            <person name="Toyoda A."/>
            <person name="Oliveira C."/>
            <person name="Osipova E."/>
            <person name="Leigh N.D."/>
            <person name="Simon A."/>
            <person name="Yun M.H."/>
        </authorList>
    </citation>
    <scope>NUCLEOTIDE SEQUENCE</scope>
    <source>
        <strain evidence="2">20211129_DDA</strain>
        <tissue evidence="2">Liver</tissue>
    </source>
</reference>
<protein>
    <submittedName>
        <fullName evidence="2">Uncharacterized protein</fullName>
    </submittedName>
</protein>
<accession>A0AAV7UGZ5</accession>
<keyword evidence="3" id="KW-1185">Reference proteome</keyword>
<evidence type="ECO:0000256" key="1">
    <source>
        <dbReference type="SAM" id="MobiDB-lite"/>
    </source>
</evidence>
<feature type="compositionally biased region" description="Basic and acidic residues" evidence="1">
    <location>
        <begin position="1"/>
        <end position="10"/>
    </location>
</feature>
<name>A0AAV7UGZ5_PLEWA</name>
<sequence>MRTDGRDRAAPPRWSCRGGRPLAARQRDPQAQYRLERGGRIGCGEGGGRPAARDQAGAAVRTTEDEGPEGRLQSDTPDCGPPPFEWRWGRR</sequence>
<evidence type="ECO:0000313" key="3">
    <source>
        <dbReference type="Proteomes" id="UP001066276"/>
    </source>
</evidence>
<dbReference type="EMBL" id="JANPWB010000005">
    <property type="protein sequence ID" value="KAJ1186953.1"/>
    <property type="molecule type" value="Genomic_DNA"/>
</dbReference>
<feature type="region of interest" description="Disordered" evidence="1">
    <location>
        <begin position="1"/>
        <end position="91"/>
    </location>
</feature>
<evidence type="ECO:0000313" key="2">
    <source>
        <dbReference type="EMBL" id="KAJ1186953.1"/>
    </source>
</evidence>
<organism evidence="2 3">
    <name type="scientific">Pleurodeles waltl</name>
    <name type="common">Iberian ribbed newt</name>
    <dbReference type="NCBI Taxonomy" id="8319"/>
    <lineage>
        <taxon>Eukaryota</taxon>
        <taxon>Metazoa</taxon>
        <taxon>Chordata</taxon>
        <taxon>Craniata</taxon>
        <taxon>Vertebrata</taxon>
        <taxon>Euteleostomi</taxon>
        <taxon>Amphibia</taxon>
        <taxon>Batrachia</taxon>
        <taxon>Caudata</taxon>
        <taxon>Salamandroidea</taxon>
        <taxon>Salamandridae</taxon>
        <taxon>Pleurodelinae</taxon>
        <taxon>Pleurodeles</taxon>
    </lineage>
</organism>
<comment type="caution">
    <text evidence="2">The sequence shown here is derived from an EMBL/GenBank/DDBJ whole genome shotgun (WGS) entry which is preliminary data.</text>
</comment>